<gene>
    <name evidence="3" type="ORF">H2509_04465</name>
</gene>
<evidence type="ECO:0000313" key="3">
    <source>
        <dbReference type="EMBL" id="MBA5776377.1"/>
    </source>
</evidence>
<evidence type="ECO:0000256" key="1">
    <source>
        <dbReference type="SAM" id="SignalP"/>
    </source>
</evidence>
<name>A0A839ABV8_9HYPH</name>
<protein>
    <recommendedName>
        <fullName evidence="2">Surface antigen domain-containing protein</fullName>
    </recommendedName>
</protein>
<dbReference type="PROSITE" id="PS51257">
    <property type="entry name" value="PROKAR_LIPOPROTEIN"/>
    <property type="match status" value="1"/>
</dbReference>
<reference evidence="3 4" key="1">
    <citation type="submission" date="2020-07" db="EMBL/GenBank/DDBJ databases">
        <title>Stappia sp., F7233, whole genome shotgun sequencing project.</title>
        <authorList>
            <person name="Jiang S."/>
            <person name="Liu Z.W."/>
            <person name="Du Z.J."/>
        </authorList>
    </citation>
    <scope>NUCLEOTIDE SEQUENCE [LARGE SCALE GENOMIC DNA]</scope>
    <source>
        <strain evidence="3 4">F7233</strain>
    </source>
</reference>
<keyword evidence="1" id="KW-0732">Signal</keyword>
<feature type="domain" description="Surface antigen" evidence="2">
    <location>
        <begin position="73"/>
        <end position="149"/>
    </location>
</feature>
<dbReference type="PIRSF" id="PIRSF002721">
    <property type="entry name" value="Surface_antigen_Rickettsia"/>
    <property type="match status" value="1"/>
</dbReference>
<organism evidence="3 4">
    <name type="scientific">Stappia albiluteola</name>
    <dbReference type="NCBI Taxonomy" id="2758565"/>
    <lineage>
        <taxon>Bacteria</taxon>
        <taxon>Pseudomonadati</taxon>
        <taxon>Pseudomonadota</taxon>
        <taxon>Alphaproteobacteria</taxon>
        <taxon>Hyphomicrobiales</taxon>
        <taxon>Stappiaceae</taxon>
        <taxon>Stappia</taxon>
    </lineage>
</organism>
<dbReference type="InterPro" id="IPR032635">
    <property type="entry name" value="Anti_2"/>
</dbReference>
<accession>A0A839ABV8</accession>
<dbReference type="Pfam" id="PF16998">
    <property type="entry name" value="17kDa_Anti_2"/>
    <property type="match status" value="1"/>
</dbReference>
<proteinExistence type="predicted"/>
<dbReference type="RefSeq" id="WP_182162732.1">
    <property type="nucleotide sequence ID" value="NZ_JACFXV010000043.1"/>
</dbReference>
<feature type="chain" id="PRO_5032879337" description="Surface antigen domain-containing protein" evidence="1">
    <location>
        <begin position="18"/>
        <end position="152"/>
    </location>
</feature>
<dbReference type="InterPro" id="IPR016364">
    <property type="entry name" value="Surface_antigen_Rickettsia"/>
</dbReference>
<evidence type="ECO:0000313" key="4">
    <source>
        <dbReference type="Proteomes" id="UP000541109"/>
    </source>
</evidence>
<comment type="caution">
    <text evidence="3">The sequence shown here is derived from an EMBL/GenBank/DDBJ whole genome shotgun (WGS) entry which is preliminary data.</text>
</comment>
<sequence>MNRTGIAAVMLLAAALAGCGGGTSVGGNEGEPVVVGGFLGNAFRDSSIRQSEADSALADLLKTKPGSALDAKDRQAAAMALLRALDQRTNGTSIEWQNRSSGSSGSVIAGPIYQVNNVICRDYTHVLTSGGAREQVRGSACREQDGTWRPIV</sequence>
<evidence type="ECO:0000259" key="2">
    <source>
        <dbReference type="Pfam" id="PF16998"/>
    </source>
</evidence>
<feature type="signal peptide" evidence="1">
    <location>
        <begin position="1"/>
        <end position="17"/>
    </location>
</feature>
<keyword evidence="4" id="KW-1185">Reference proteome</keyword>
<dbReference type="AlphaFoldDB" id="A0A839ABV8"/>
<dbReference type="Proteomes" id="UP000541109">
    <property type="component" value="Unassembled WGS sequence"/>
</dbReference>
<dbReference type="EMBL" id="JACFXV010000043">
    <property type="protein sequence ID" value="MBA5776377.1"/>
    <property type="molecule type" value="Genomic_DNA"/>
</dbReference>